<dbReference type="Proteomes" id="UP000186817">
    <property type="component" value="Unassembled WGS sequence"/>
</dbReference>
<organism evidence="2 3">
    <name type="scientific">Symbiodinium microadriaticum</name>
    <name type="common">Dinoflagellate</name>
    <name type="synonym">Zooxanthella microadriatica</name>
    <dbReference type="NCBI Taxonomy" id="2951"/>
    <lineage>
        <taxon>Eukaryota</taxon>
        <taxon>Sar</taxon>
        <taxon>Alveolata</taxon>
        <taxon>Dinophyceae</taxon>
        <taxon>Suessiales</taxon>
        <taxon>Symbiodiniaceae</taxon>
        <taxon>Symbiodinium</taxon>
    </lineage>
</organism>
<gene>
    <name evidence="2" type="ORF">AK812_SmicGene20662</name>
</gene>
<evidence type="ECO:0000313" key="3">
    <source>
        <dbReference type="Proteomes" id="UP000186817"/>
    </source>
</evidence>
<feature type="chain" id="PRO_5010199636" evidence="1">
    <location>
        <begin position="22"/>
        <end position="80"/>
    </location>
</feature>
<name>A0A1Q9DPH0_SYMMI</name>
<evidence type="ECO:0000256" key="1">
    <source>
        <dbReference type="SAM" id="SignalP"/>
    </source>
</evidence>
<feature type="signal peptide" evidence="1">
    <location>
        <begin position="1"/>
        <end position="21"/>
    </location>
</feature>
<sequence>MAKVVAAQALILGLSSEDAAAMVDDLEKKFHNLRNPSAFVASMVTKRRPKATEAGSEVVPATRAEADVLQNLVDMLKQDA</sequence>
<protein>
    <submittedName>
        <fullName evidence="2">Uncharacterized protein</fullName>
    </submittedName>
</protein>
<comment type="caution">
    <text evidence="2">The sequence shown here is derived from an EMBL/GenBank/DDBJ whole genome shotgun (WGS) entry which is preliminary data.</text>
</comment>
<dbReference type="EMBL" id="LSRX01000447">
    <property type="protein sequence ID" value="OLP97048.1"/>
    <property type="molecule type" value="Genomic_DNA"/>
</dbReference>
<evidence type="ECO:0000313" key="2">
    <source>
        <dbReference type="EMBL" id="OLP97048.1"/>
    </source>
</evidence>
<keyword evidence="1" id="KW-0732">Signal</keyword>
<keyword evidence="3" id="KW-1185">Reference proteome</keyword>
<proteinExistence type="predicted"/>
<dbReference type="AlphaFoldDB" id="A0A1Q9DPH0"/>
<reference evidence="2 3" key="1">
    <citation type="submission" date="2016-02" db="EMBL/GenBank/DDBJ databases">
        <title>Genome analysis of coral dinoflagellate symbionts highlights evolutionary adaptations to a symbiotic lifestyle.</title>
        <authorList>
            <person name="Aranda M."/>
            <person name="Li Y."/>
            <person name="Liew Y.J."/>
            <person name="Baumgarten S."/>
            <person name="Simakov O."/>
            <person name="Wilson M."/>
            <person name="Piel J."/>
            <person name="Ashoor H."/>
            <person name="Bougouffa S."/>
            <person name="Bajic V.B."/>
            <person name="Ryu T."/>
            <person name="Ravasi T."/>
            <person name="Bayer T."/>
            <person name="Micklem G."/>
            <person name="Kim H."/>
            <person name="Bhak J."/>
            <person name="Lajeunesse T.C."/>
            <person name="Voolstra C.R."/>
        </authorList>
    </citation>
    <scope>NUCLEOTIDE SEQUENCE [LARGE SCALE GENOMIC DNA]</scope>
    <source>
        <strain evidence="2 3">CCMP2467</strain>
    </source>
</reference>
<accession>A0A1Q9DPH0</accession>